<evidence type="ECO:0000313" key="3">
    <source>
        <dbReference type="Proteomes" id="UP001497525"/>
    </source>
</evidence>
<proteinExistence type="predicted"/>
<evidence type="ECO:0000256" key="1">
    <source>
        <dbReference type="SAM" id="MobiDB-lite"/>
    </source>
</evidence>
<dbReference type="Proteomes" id="UP001497525">
    <property type="component" value="Unassembled WGS sequence"/>
</dbReference>
<feature type="compositionally biased region" description="Acidic residues" evidence="1">
    <location>
        <begin position="242"/>
        <end position="256"/>
    </location>
</feature>
<reference evidence="2" key="1">
    <citation type="submission" date="2024-06" db="EMBL/GenBank/DDBJ databases">
        <authorList>
            <person name="Liu X."/>
            <person name="Lenzi L."/>
            <person name="Haldenby T S."/>
            <person name="Uol C."/>
        </authorList>
    </citation>
    <scope>NUCLEOTIDE SEQUENCE</scope>
</reference>
<feature type="compositionally biased region" description="Acidic residues" evidence="1">
    <location>
        <begin position="291"/>
        <end position="305"/>
    </location>
</feature>
<dbReference type="AlphaFoldDB" id="A0AAV2T5D5"/>
<evidence type="ECO:0000313" key="2">
    <source>
        <dbReference type="EMBL" id="CAL5131658.1"/>
    </source>
</evidence>
<protein>
    <recommendedName>
        <fullName evidence="4">DNA-directed RNA polymerase III subunit</fullName>
    </recommendedName>
</protein>
<feature type="compositionally biased region" description="Acidic residues" evidence="1">
    <location>
        <begin position="267"/>
        <end position="281"/>
    </location>
</feature>
<accession>A0AAV2T5D5</accession>
<name>A0AAV2T5D5_CALDB</name>
<gene>
    <name evidence="2" type="ORF">CDAUBV1_LOCUS4170</name>
</gene>
<feature type="region of interest" description="Disordered" evidence="1">
    <location>
        <begin position="217"/>
        <end position="312"/>
    </location>
</feature>
<sequence length="312" mass="34683">MNRGRRRGGTGLSGLRDGVKRRLFDPHSVPMKPDAKYEVNRLVPLSVTPPAVFSRIDHLRHDPVVDGPEDKPGASRADSLRFRALMELAFRAGPFYHPVPTVREGLEIGHAFLGHQVENSDEELDSAGDETNSLPISLSHLLLAYEDIETWGKGEPLKNLDDPELWYPKELAQFTKIPKSKAAKRARKKQRQAERRAFASTDLDSVVPEELARETLSKVDTSNAGDTIGTLEVMEQSKMDDIVEPDEDEKAEESDAEDARWNCEVNAEADPDELDQDELDNDYCQTYFDNGEGDASDGIGGDDDEGGGRYSD</sequence>
<feature type="region of interest" description="Disordered" evidence="1">
    <location>
        <begin position="182"/>
        <end position="201"/>
    </location>
</feature>
<comment type="caution">
    <text evidence="2">The sequence shown here is derived from an EMBL/GenBank/DDBJ whole genome shotgun (WGS) entry which is preliminary data.</text>
</comment>
<evidence type="ECO:0008006" key="4">
    <source>
        <dbReference type="Google" id="ProtNLM"/>
    </source>
</evidence>
<organism evidence="2 3">
    <name type="scientific">Calicophoron daubneyi</name>
    <name type="common">Rumen fluke</name>
    <name type="synonym">Paramphistomum daubneyi</name>
    <dbReference type="NCBI Taxonomy" id="300641"/>
    <lineage>
        <taxon>Eukaryota</taxon>
        <taxon>Metazoa</taxon>
        <taxon>Spiralia</taxon>
        <taxon>Lophotrochozoa</taxon>
        <taxon>Platyhelminthes</taxon>
        <taxon>Trematoda</taxon>
        <taxon>Digenea</taxon>
        <taxon>Plagiorchiida</taxon>
        <taxon>Pronocephalata</taxon>
        <taxon>Paramphistomoidea</taxon>
        <taxon>Paramphistomidae</taxon>
        <taxon>Calicophoron</taxon>
    </lineage>
</organism>
<dbReference type="EMBL" id="CAXLJL010000101">
    <property type="protein sequence ID" value="CAL5131658.1"/>
    <property type="molecule type" value="Genomic_DNA"/>
</dbReference>
<feature type="region of interest" description="Disordered" evidence="1">
    <location>
        <begin position="1"/>
        <end position="27"/>
    </location>
</feature>